<dbReference type="InterPro" id="IPR052894">
    <property type="entry name" value="AsmA-related"/>
</dbReference>
<name>A0A0K2GDA0_NITMO</name>
<dbReference type="PANTHER" id="PTHR30441">
    <property type="entry name" value="DUF748 DOMAIN-CONTAINING PROTEIN"/>
    <property type="match status" value="1"/>
</dbReference>
<dbReference type="STRING" id="42253.NITMOv2_2508"/>
<dbReference type="KEGG" id="nmv:NITMOv2_2508"/>
<dbReference type="RefSeq" id="WP_145976290.1">
    <property type="nucleotide sequence ID" value="NZ_CP011801.1"/>
</dbReference>
<proteinExistence type="predicted"/>
<evidence type="ECO:0000313" key="3">
    <source>
        <dbReference type="Proteomes" id="UP000069205"/>
    </source>
</evidence>
<organism evidence="2 3">
    <name type="scientific">Nitrospira moscoviensis</name>
    <dbReference type="NCBI Taxonomy" id="42253"/>
    <lineage>
        <taxon>Bacteria</taxon>
        <taxon>Pseudomonadati</taxon>
        <taxon>Nitrospirota</taxon>
        <taxon>Nitrospiria</taxon>
        <taxon>Nitrospirales</taxon>
        <taxon>Nitrospiraceae</taxon>
        <taxon>Nitrospira</taxon>
    </lineage>
</organism>
<keyword evidence="1" id="KW-0472">Membrane</keyword>
<feature type="transmembrane region" description="Helical" evidence="1">
    <location>
        <begin position="12"/>
        <end position="36"/>
    </location>
</feature>
<evidence type="ECO:0000313" key="2">
    <source>
        <dbReference type="EMBL" id="ALA58921.1"/>
    </source>
</evidence>
<dbReference type="AlphaFoldDB" id="A0A0K2GDA0"/>
<gene>
    <name evidence="2" type="ORF">NITMOv2_2508</name>
</gene>
<keyword evidence="1" id="KW-1133">Transmembrane helix</keyword>
<reference evidence="2 3" key="1">
    <citation type="journal article" date="2015" name="Proc. Natl. Acad. Sci. U.S.A.">
        <title>Expanded metabolic versatility of ubiquitous nitrite-oxidizing bacteria from the genus Nitrospira.</title>
        <authorList>
            <person name="Koch H."/>
            <person name="Lucker S."/>
            <person name="Albertsen M."/>
            <person name="Kitzinger K."/>
            <person name="Herbold C."/>
            <person name="Spieck E."/>
            <person name="Nielsen P.H."/>
            <person name="Wagner M."/>
            <person name="Daims H."/>
        </authorList>
    </citation>
    <scope>NUCLEOTIDE SEQUENCE [LARGE SCALE GENOMIC DNA]</scope>
    <source>
        <strain evidence="2 3">NSP M-1</strain>
    </source>
</reference>
<keyword evidence="3" id="KW-1185">Reference proteome</keyword>
<keyword evidence="1" id="KW-0812">Transmembrane</keyword>
<accession>A0A0K2GDA0</accession>
<evidence type="ECO:0000256" key="1">
    <source>
        <dbReference type="SAM" id="Phobius"/>
    </source>
</evidence>
<dbReference type="Proteomes" id="UP000069205">
    <property type="component" value="Chromosome"/>
</dbReference>
<dbReference type="EMBL" id="CP011801">
    <property type="protein sequence ID" value="ALA58921.1"/>
    <property type="molecule type" value="Genomic_DNA"/>
</dbReference>
<dbReference type="GO" id="GO:0005886">
    <property type="term" value="C:plasma membrane"/>
    <property type="evidence" value="ECO:0007669"/>
    <property type="project" value="TreeGrafter"/>
</dbReference>
<dbReference type="GO" id="GO:0090313">
    <property type="term" value="P:regulation of protein targeting to membrane"/>
    <property type="evidence" value="ECO:0007669"/>
    <property type="project" value="TreeGrafter"/>
</dbReference>
<dbReference type="PANTHER" id="PTHR30441:SF4">
    <property type="entry name" value="PROTEIN ASMA"/>
    <property type="match status" value="1"/>
</dbReference>
<dbReference type="PATRIC" id="fig|42253.5.peg.2473"/>
<protein>
    <submittedName>
        <fullName evidence="2">Uncharacterized protein</fullName>
    </submittedName>
</protein>
<sequence>MRPRSQQARLVPRWFLAAGVLIVFMPALTLVVNYSAVQPLILNRLKVDTGVEVAAARLHVFPRLTVEFWDMAVRPRQGGPAVFRSRYGSFTVRWWPMFKRRLAIVKAVLEEPHLIVVQEASGEWRIPLASATQPQSGTGAFTWDWRLPDLQIHRGIVHFVAETESAQPPTAEITEVMATIQTDLFRTEAEVLMTAHVGNGGRLDVFGTLALARVSIGSSPVRQTPHAQFEGSLRLSRFDFPSWLRGSPASFAGASRPDPIDLSAETVIHWGPAGYDATVSRIEAGLGWVVLRGQAAVRRHGPEPATYTVTGSSSPVGLHTLLRRVPAGWVPPNIRSSVEEHELDGTLELVSATVRGRSDSLREMEWNGVAKFSGGQGVFGPARIPLQKASGTLFFDPVHVEAMNLAGRVADVAVADGGFVLSHMNLAPTLDLRMSGTGRTETLLSLVQTFGGAGMEALRDLKGEVQFGVHVAGPLAPDGHIQLVKAEVKGHDLGGRLPGWNLAVEQVEGAVEVTPGFVELKQVRGRIGPIVFDVQGPVERSAAPRLDDVTVNLSSDGAALAAFLFERQSLSTSLSGLTLDGPVRSSVRLSGPAQDLRWNGYMDLGQAEVRLPPVVEKRRGVAATVEFEGRIAGRTRISVHRFAVRLPSVLVESHADIRLGAEPRFTASVGMEPTALTGLTDAASGAHVTDGLLRASFSLRGRGLNWRRWTGSGWIELKHGSLTVEGLRDPLRAVSFRLLLDGRNAMIERLAFKIGESDVRVRGLVEEWLRAPSARLTVESSKLDLTRLLRMEGGDERGGSAAFKRIRRWTELGRADVTMMIGQAHYRRLTLRALSGRLTAGGGRLELAHLVGETPKGLLKGHLRADISPAGAMDLRGELDVNGVPVHHLTALVDPDADPVRGLLAVKGALSVTVGGDSSPVKTLRTLDPLRLRIDEGRVIHGTVLPKVLKVLNLPALLKDRVDLDHGGIPFDRVSATVTAENGLLRSENIVFDSPVVEISAAGTLDMAADELDLALAVSPLEAYADLVENIPLFGTLFAGDRPGLTTALFEVKGPRNDPDVRYLPIESIAAGLTGYPRLAVDVLMNAVTLPQKLLEPLAP</sequence>
<dbReference type="OrthoDB" id="9758737at2"/>